<proteinExistence type="predicted"/>
<dbReference type="EnsemblPlants" id="LPERR04G04220.1">
    <property type="protein sequence ID" value="LPERR04G04220.1"/>
    <property type="gene ID" value="LPERR04G04220"/>
</dbReference>
<evidence type="ECO:0000313" key="3">
    <source>
        <dbReference type="Proteomes" id="UP000032180"/>
    </source>
</evidence>
<feature type="transmembrane region" description="Helical" evidence="1">
    <location>
        <begin position="140"/>
        <end position="161"/>
    </location>
</feature>
<keyword evidence="3" id="KW-1185">Reference proteome</keyword>
<dbReference type="HOGENOM" id="CLU_1780128_0_0_1"/>
<accession>A0A0D9W364</accession>
<protein>
    <submittedName>
        <fullName evidence="2">Uncharacterized protein</fullName>
    </submittedName>
</protein>
<sequence length="172" mass="18976">MVDKTDELCTHRAAAMGSSMMHVGAFLCTLASFGCHKTVWNEGGHYGESREGGGAFLMRPGELEAASLGGRLRSLLPSLVAACPRMETEREQEWPTADRMEEEMVERVKEETRKGRNHNHKKLELSLQRHRAVYEPRRRVLELISAALGGSCFAIACAVVAKGNEMKDSGVC</sequence>
<keyword evidence="1" id="KW-1133">Transmembrane helix</keyword>
<evidence type="ECO:0000313" key="2">
    <source>
        <dbReference type="EnsemblPlants" id="LPERR04G04220.1"/>
    </source>
</evidence>
<organism evidence="2 3">
    <name type="scientific">Leersia perrieri</name>
    <dbReference type="NCBI Taxonomy" id="77586"/>
    <lineage>
        <taxon>Eukaryota</taxon>
        <taxon>Viridiplantae</taxon>
        <taxon>Streptophyta</taxon>
        <taxon>Embryophyta</taxon>
        <taxon>Tracheophyta</taxon>
        <taxon>Spermatophyta</taxon>
        <taxon>Magnoliopsida</taxon>
        <taxon>Liliopsida</taxon>
        <taxon>Poales</taxon>
        <taxon>Poaceae</taxon>
        <taxon>BOP clade</taxon>
        <taxon>Oryzoideae</taxon>
        <taxon>Oryzeae</taxon>
        <taxon>Oryzinae</taxon>
        <taxon>Leersia</taxon>
    </lineage>
</organism>
<keyword evidence="1" id="KW-0812">Transmembrane</keyword>
<name>A0A0D9W364_9ORYZ</name>
<dbReference type="Proteomes" id="UP000032180">
    <property type="component" value="Chromosome 4"/>
</dbReference>
<dbReference type="AlphaFoldDB" id="A0A0D9W364"/>
<reference evidence="2 3" key="1">
    <citation type="submission" date="2012-08" db="EMBL/GenBank/DDBJ databases">
        <title>Oryza genome evolution.</title>
        <authorList>
            <person name="Wing R.A."/>
        </authorList>
    </citation>
    <scope>NUCLEOTIDE SEQUENCE</scope>
</reference>
<dbReference type="PROSITE" id="PS51257">
    <property type="entry name" value="PROKAR_LIPOPROTEIN"/>
    <property type="match status" value="1"/>
</dbReference>
<reference evidence="2" key="3">
    <citation type="submission" date="2015-04" db="UniProtKB">
        <authorList>
            <consortium name="EnsemblPlants"/>
        </authorList>
    </citation>
    <scope>IDENTIFICATION</scope>
</reference>
<dbReference type="Gramene" id="LPERR04G04220.1">
    <property type="protein sequence ID" value="LPERR04G04220.1"/>
    <property type="gene ID" value="LPERR04G04220"/>
</dbReference>
<evidence type="ECO:0000256" key="1">
    <source>
        <dbReference type="SAM" id="Phobius"/>
    </source>
</evidence>
<reference evidence="3" key="2">
    <citation type="submission" date="2013-12" db="EMBL/GenBank/DDBJ databases">
        <authorList>
            <person name="Yu Y."/>
            <person name="Lee S."/>
            <person name="de Baynast K."/>
            <person name="Wissotski M."/>
            <person name="Liu L."/>
            <person name="Talag J."/>
            <person name="Goicoechea J."/>
            <person name="Angelova A."/>
            <person name="Jetty R."/>
            <person name="Kudrna D."/>
            <person name="Golser W."/>
            <person name="Rivera L."/>
            <person name="Zhang J."/>
            <person name="Wing R."/>
        </authorList>
    </citation>
    <scope>NUCLEOTIDE SEQUENCE</scope>
</reference>
<keyword evidence="1" id="KW-0472">Membrane</keyword>